<comment type="caution">
    <text evidence="1">The sequence shown here is derived from an EMBL/GenBank/DDBJ whole genome shotgun (WGS) entry which is preliminary data.</text>
</comment>
<dbReference type="EMBL" id="LBFI01000012">
    <property type="protein sequence ID" value="KKM46818.1"/>
    <property type="molecule type" value="Genomic_DNA"/>
</dbReference>
<dbReference type="RefSeq" id="WP_042734388.1">
    <property type="nucleotide sequence ID" value="NZ_CP010848.1"/>
</dbReference>
<evidence type="ECO:0000313" key="1">
    <source>
        <dbReference type="EMBL" id="KKM46818.1"/>
    </source>
</evidence>
<dbReference type="STRING" id="145458.APU90_06545"/>
<evidence type="ECO:0000313" key="2">
    <source>
        <dbReference type="Proteomes" id="UP000052979"/>
    </source>
</evidence>
<dbReference type="AlphaFoldDB" id="A0A0C5BFS0"/>
<proteinExistence type="predicted"/>
<organism evidence="1 2">
    <name type="scientific">Rathayibacter toxicus</name>
    <dbReference type="NCBI Taxonomy" id="145458"/>
    <lineage>
        <taxon>Bacteria</taxon>
        <taxon>Bacillati</taxon>
        <taxon>Actinomycetota</taxon>
        <taxon>Actinomycetes</taxon>
        <taxon>Micrococcales</taxon>
        <taxon>Microbacteriaceae</taxon>
        <taxon>Rathayibacter</taxon>
    </lineage>
</organism>
<protein>
    <recommendedName>
        <fullName evidence="3">Transcription regulator HTH AraC- type ligand binding domain-containing protein</fullName>
    </recommendedName>
</protein>
<dbReference type="GeneID" id="93666246"/>
<gene>
    <name evidence="1" type="ORF">VT73_02160</name>
</gene>
<keyword evidence="2" id="KW-1185">Reference proteome</keyword>
<dbReference type="PATRIC" id="fig|145458.7.peg.2390"/>
<reference evidence="1 2" key="1">
    <citation type="submission" date="2015-04" db="EMBL/GenBank/DDBJ databases">
        <title>Draft genome sequence of Rathayibacter toxicus strain FH-142 (AKA 70134 or CS 32), a Western Australian isolate.</title>
        <authorList>
            <consortium name="Consortium for Microbial Forensics and Genomics (microFORGE)"/>
            <person name="Knight B.M."/>
            <person name="Roberts D.P."/>
            <person name="Lin D."/>
            <person name="Hari K."/>
            <person name="Fletcher J."/>
            <person name="Melcher U."/>
            <person name="Blagden T."/>
            <person name="Luster D.G."/>
            <person name="Sechler A.J."/>
            <person name="Schneider W.L."/>
            <person name="Winegar R.A."/>
        </authorList>
    </citation>
    <scope>NUCLEOTIDE SEQUENCE [LARGE SCALE GENOMIC DNA]</scope>
    <source>
        <strain evidence="1 2">FH142</strain>
    </source>
</reference>
<sequence>MDDRGVHLTGRPAAEWLAHLGFRTDAERLHAARDALRSPEFSLARIWHDAPSFVRTLPGGGAVSVLFVVEGSVTVRSSDQAVVSVARGEGIVVFSTAELAFTAEGASATIEIHLGAEFCEKMWEHPDPGMTKIGANLPSAFLLRGAVSSTFTSTVASDDASWPFSVYRLSMR</sequence>
<name>A0A0C5BFS0_9MICO</name>
<evidence type="ECO:0008006" key="3">
    <source>
        <dbReference type="Google" id="ProtNLM"/>
    </source>
</evidence>
<dbReference type="Proteomes" id="UP000052979">
    <property type="component" value="Unassembled WGS sequence"/>
</dbReference>
<accession>A0A0C5BFS0</accession>
<dbReference type="KEGG" id="rtx:TI83_10520"/>